<proteinExistence type="predicted"/>
<reference evidence="1 2" key="1">
    <citation type="submission" date="2019-07" db="EMBL/GenBank/DDBJ databases">
        <title>WGS assembly of Gossypium mustelinum.</title>
        <authorList>
            <person name="Chen Z.J."/>
            <person name="Sreedasyam A."/>
            <person name="Ando A."/>
            <person name="Song Q."/>
            <person name="De L."/>
            <person name="Hulse-Kemp A."/>
            <person name="Ding M."/>
            <person name="Ye W."/>
            <person name="Kirkbride R."/>
            <person name="Jenkins J."/>
            <person name="Plott C."/>
            <person name="Lovell J."/>
            <person name="Lin Y.-M."/>
            <person name="Vaughn R."/>
            <person name="Liu B."/>
            <person name="Li W."/>
            <person name="Simpson S."/>
            <person name="Scheffler B."/>
            <person name="Saski C."/>
            <person name="Grover C."/>
            <person name="Hu G."/>
            <person name="Conover J."/>
            <person name="Carlson J."/>
            <person name="Shu S."/>
            <person name="Boston L."/>
            <person name="Williams M."/>
            <person name="Peterson D."/>
            <person name="Mcgee K."/>
            <person name="Jones D."/>
            <person name="Wendel J."/>
            <person name="Stelly D."/>
            <person name="Grimwood J."/>
            <person name="Schmutz J."/>
        </authorList>
    </citation>
    <scope>NUCLEOTIDE SEQUENCE [LARGE SCALE GENOMIC DNA]</scope>
    <source>
        <strain evidence="1">1408120.09</strain>
    </source>
</reference>
<evidence type="ECO:0000313" key="1">
    <source>
        <dbReference type="EMBL" id="TYI58837.1"/>
    </source>
</evidence>
<organism evidence="1 2">
    <name type="scientific">Gossypium mustelinum</name>
    <name type="common">Cotton</name>
    <name type="synonym">Gossypium caicoense</name>
    <dbReference type="NCBI Taxonomy" id="34275"/>
    <lineage>
        <taxon>Eukaryota</taxon>
        <taxon>Viridiplantae</taxon>
        <taxon>Streptophyta</taxon>
        <taxon>Embryophyta</taxon>
        <taxon>Tracheophyta</taxon>
        <taxon>Spermatophyta</taxon>
        <taxon>Magnoliopsida</taxon>
        <taxon>eudicotyledons</taxon>
        <taxon>Gunneridae</taxon>
        <taxon>Pentapetalae</taxon>
        <taxon>rosids</taxon>
        <taxon>malvids</taxon>
        <taxon>Malvales</taxon>
        <taxon>Malvaceae</taxon>
        <taxon>Malvoideae</taxon>
        <taxon>Gossypium</taxon>
    </lineage>
</organism>
<sequence>MEFWGAEVKSGQSFEVELEDDGSRILHISQNEVYDDDNNNKVEFKDFRSLEQALNNTARGKFPDYLEPIAICIENV</sequence>
<dbReference type="AlphaFoldDB" id="A0A5D2T0Z2"/>
<accession>A0A5D2T0Z2</accession>
<dbReference type="InterPro" id="IPR018247">
    <property type="entry name" value="EF_Hand_1_Ca_BS"/>
</dbReference>
<protein>
    <submittedName>
        <fullName evidence="1">Uncharacterized protein</fullName>
    </submittedName>
</protein>
<keyword evidence="2" id="KW-1185">Reference proteome</keyword>
<gene>
    <name evidence="1" type="ORF">E1A91_D11G390000v1</name>
</gene>
<dbReference type="EMBL" id="CM017659">
    <property type="protein sequence ID" value="TYI58837.1"/>
    <property type="molecule type" value="Genomic_DNA"/>
</dbReference>
<dbReference type="Proteomes" id="UP000323597">
    <property type="component" value="Chromosome D11"/>
</dbReference>
<name>A0A5D2T0Z2_GOSMU</name>
<evidence type="ECO:0000313" key="2">
    <source>
        <dbReference type="Proteomes" id="UP000323597"/>
    </source>
</evidence>
<dbReference type="PROSITE" id="PS00018">
    <property type="entry name" value="EF_HAND_1"/>
    <property type="match status" value="1"/>
</dbReference>